<evidence type="ECO:0000313" key="2">
    <source>
        <dbReference type="Proteomes" id="UP000524404"/>
    </source>
</evidence>
<sequence length="61" mass="7626">MYVNDYIKSKCFLYILQIHDEKHLINPYPTKYWFTVLFFLKRPEWFGLLCEKHLKKIDMII</sequence>
<dbReference type="EMBL" id="JACHKT010000006">
    <property type="protein sequence ID" value="MBB6002601.1"/>
    <property type="molecule type" value="Genomic_DNA"/>
</dbReference>
<proteinExistence type="predicted"/>
<evidence type="ECO:0000313" key="1">
    <source>
        <dbReference type="EMBL" id="MBB6002601.1"/>
    </source>
</evidence>
<dbReference type="AlphaFoldDB" id="A0A841ET24"/>
<protein>
    <submittedName>
        <fullName evidence="1">Uncharacterized protein</fullName>
    </submittedName>
</protein>
<dbReference type="Proteomes" id="UP000524404">
    <property type="component" value="Unassembled WGS sequence"/>
</dbReference>
<gene>
    <name evidence="1" type="ORF">HNP25_001253</name>
</gene>
<reference evidence="1 2" key="1">
    <citation type="submission" date="2020-08" db="EMBL/GenBank/DDBJ databases">
        <title>Functional genomics of gut bacteria from endangered species of beetles.</title>
        <authorList>
            <person name="Carlos-Shanley C."/>
        </authorList>
    </citation>
    <scope>NUCLEOTIDE SEQUENCE [LARGE SCALE GENOMIC DNA]</scope>
    <source>
        <strain evidence="1 2">S00070</strain>
    </source>
</reference>
<keyword evidence="2" id="KW-1185">Reference proteome</keyword>
<name>A0A841ET24_9BACT</name>
<comment type="caution">
    <text evidence="1">The sequence shown here is derived from an EMBL/GenBank/DDBJ whole genome shotgun (WGS) entry which is preliminary data.</text>
</comment>
<accession>A0A841ET24</accession>
<organism evidence="1 2">
    <name type="scientific">Arcicella rosea</name>
    <dbReference type="NCBI Taxonomy" id="502909"/>
    <lineage>
        <taxon>Bacteria</taxon>
        <taxon>Pseudomonadati</taxon>
        <taxon>Bacteroidota</taxon>
        <taxon>Cytophagia</taxon>
        <taxon>Cytophagales</taxon>
        <taxon>Flectobacillaceae</taxon>
        <taxon>Arcicella</taxon>
    </lineage>
</organism>